<sequence>MTRSRTRGGVNGDADLTPDATDVRLTMYDLVPRTVEVVRAIDLSSEMRRVTFAITSPDNFHFVHMAPDDHIKLFFADESGEIVMPGIGPEGMRPPEDGRRPIYRDYTVRAFDRETGLLDIDFVLHTHGIAGSWATRAVAGDRLGMLGPRGSHIYPTGYDWYLLGADDTALPALARWLEELPADKGVLAFVEVSDAAAEIDLPQRAGTEIRVLHRGAAPAGNSPLLHDAIRAAELRDGSFYCWVAGEANSLKPVRRHLRRELGLPKERVKVDGYWRAGTVNLDHHAADGEDDD</sequence>
<dbReference type="PROSITE" id="PS51384">
    <property type="entry name" value="FAD_FR"/>
    <property type="match status" value="1"/>
</dbReference>
<dbReference type="SUPFAM" id="SSF63380">
    <property type="entry name" value="Riboflavin synthase domain-like"/>
    <property type="match status" value="1"/>
</dbReference>
<name>A0ABU7MSF9_9ACTN</name>
<accession>A0ABU7MSF9</accession>
<dbReference type="PANTHER" id="PTHR30157:SF0">
    <property type="entry name" value="NADPH-DEPENDENT FERRIC-CHELATE REDUCTASE"/>
    <property type="match status" value="1"/>
</dbReference>
<dbReference type="PANTHER" id="PTHR30157">
    <property type="entry name" value="FERRIC REDUCTASE, NADPH-DEPENDENT"/>
    <property type="match status" value="1"/>
</dbReference>
<organism evidence="2 3">
    <name type="scientific">Gordonia prachuapensis</name>
    <dbReference type="NCBI Taxonomy" id="3115651"/>
    <lineage>
        <taxon>Bacteria</taxon>
        <taxon>Bacillati</taxon>
        <taxon>Actinomycetota</taxon>
        <taxon>Actinomycetes</taxon>
        <taxon>Mycobacteriales</taxon>
        <taxon>Gordoniaceae</taxon>
        <taxon>Gordonia</taxon>
    </lineage>
</organism>
<dbReference type="Gene3D" id="3.40.50.80">
    <property type="entry name" value="Nucleotide-binding domain of ferredoxin-NADP reductase (FNR) module"/>
    <property type="match status" value="1"/>
</dbReference>
<dbReference type="Proteomes" id="UP001335729">
    <property type="component" value="Unassembled WGS sequence"/>
</dbReference>
<dbReference type="InterPro" id="IPR039261">
    <property type="entry name" value="FNR_nucleotide-bd"/>
</dbReference>
<protein>
    <submittedName>
        <fullName evidence="2">Siderophore-interacting protein</fullName>
    </submittedName>
</protein>
<dbReference type="InterPro" id="IPR013113">
    <property type="entry name" value="SIP_FAD-bd"/>
</dbReference>
<feature type="domain" description="FAD-binding FR-type" evidence="1">
    <location>
        <begin position="30"/>
        <end position="155"/>
    </location>
</feature>
<evidence type="ECO:0000313" key="3">
    <source>
        <dbReference type="Proteomes" id="UP001335729"/>
    </source>
</evidence>
<dbReference type="InterPro" id="IPR007037">
    <property type="entry name" value="SIP_rossman_dom"/>
</dbReference>
<dbReference type="Pfam" id="PF08021">
    <property type="entry name" value="FAD_binding_9"/>
    <property type="match status" value="1"/>
</dbReference>
<dbReference type="Gene3D" id="2.40.30.10">
    <property type="entry name" value="Translation factors"/>
    <property type="match status" value="1"/>
</dbReference>
<dbReference type="InterPro" id="IPR017927">
    <property type="entry name" value="FAD-bd_FR_type"/>
</dbReference>
<dbReference type="Pfam" id="PF04954">
    <property type="entry name" value="SIP"/>
    <property type="match status" value="1"/>
</dbReference>
<evidence type="ECO:0000313" key="2">
    <source>
        <dbReference type="EMBL" id="MEE4023066.1"/>
    </source>
</evidence>
<evidence type="ECO:0000259" key="1">
    <source>
        <dbReference type="PROSITE" id="PS51384"/>
    </source>
</evidence>
<dbReference type="InterPro" id="IPR039374">
    <property type="entry name" value="SIP_fam"/>
</dbReference>
<proteinExistence type="predicted"/>
<keyword evidence="3" id="KW-1185">Reference proteome</keyword>
<comment type="caution">
    <text evidence="2">The sequence shown here is derived from an EMBL/GenBank/DDBJ whole genome shotgun (WGS) entry which is preliminary data.</text>
</comment>
<dbReference type="CDD" id="cd06193">
    <property type="entry name" value="siderophore_interacting"/>
    <property type="match status" value="1"/>
</dbReference>
<dbReference type="EMBL" id="JAZDUE010000005">
    <property type="protein sequence ID" value="MEE4023066.1"/>
    <property type="molecule type" value="Genomic_DNA"/>
</dbReference>
<dbReference type="InterPro" id="IPR017938">
    <property type="entry name" value="Riboflavin_synthase-like_b-brl"/>
</dbReference>
<reference evidence="2 3" key="1">
    <citation type="submission" date="2024-01" db="EMBL/GenBank/DDBJ databases">
        <title>Draft genome sequence of Gordonia sp. PKS22-38.</title>
        <authorList>
            <person name="Suphannarot A."/>
            <person name="Mingma R."/>
        </authorList>
    </citation>
    <scope>NUCLEOTIDE SEQUENCE [LARGE SCALE GENOMIC DNA]</scope>
    <source>
        <strain evidence="2 3">PKS22-38</strain>
    </source>
</reference>
<dbReference type="RefSeq" id="WP_330504326.1">
    <property type="nucleotide sequence ID" value="NZ_JAZDUE010000005.1"/>
</dbReference>
<gene>
    <name evidence="2" type="ORF">V1Y59_08255</name>
</gene>